<reference evidence="2" key="1">
    <citation type="submission" date="2022-04" db="EMBL/GenBank/DDBJ databases">
        <title>Roseomonas acroporae sp. nov., isolated from coral Acropora digitifera.</title>
        <authorList>
            <person name="Sun H."/>
        </authorList>
    </citation>
    <scope>NUCLEOTIDE SEQUENCE</scope>
    <source>
        <strain evidence="2">NAR14</strain>
    </source>
</reference>
<feature type="region of interest" description="Disordered" evidence="1">
    <location>
        <begin position="1"/>
        <end position="48"/>
    </location>
</feature>
<name>A0A9X1Y3C6_9PROT</name>
<accession>A0A9X1Y3C6</accession>
<organism evidence="2 3">
    <name type="scientific">Roseomonas acroporae</name>
    <dbReference type="NCBI Taxonomy" id="2937791"/>
    <lineage>
        <taxon>Bacteria</taxon>
        <taxon>Pseudomonadati</taxon>
        <taxon>Pseudomonadota</taxon>
        <taxon>Alphaproteobacteria</taxon>
        <taxon>Acetobacterales</taxon>
        <taxon>Roseomonadaceae</taxon>
        <taxon>Roseomonas</taxon>
    </lineage>
</organism>
<proteinExistence type="predicted"/>
<keyword evidence="3" id="KW-1185">Reference proteome</keyword>
<evidence type="ECO:0000313" key="2">
    <source>
        <dbReference type="EMBL" id="MCK8783174.1"/>
    </source>
</evidence>
<protein>
    <submittedName>
        <fullName evidence="2">Uncharacterized protein</fullName>
    </submittedName>
</protein>
<comment type="caution">
    <text evidence="2">The sequence shown here is derived from an EMBL/GenBank/DDBJ whole genome shotgun (WGS) entry which is preliminary data.</text>
</comment>
<dbReference type="Proteomes" id="UP001139516">
    <property type="component" value="Unassembled WGS sequence"/>
</dbReference>
<evidence type="ECO:0000256" key="1">
    <source>
        <dbReference type="SAM" id="MobiDB-lite"/>
    </source>
</evidence>
<dbReference type="RefSeq" id="WP_248665301.1">
    <property type="nucleotide sequence ID" value="NZ_JALPRX010000007.1"/>
</dbReference>
<gene>
    <name evidence="2" type="ORF">M0638_02120</name>
</gene>
<dbReference type="EMBL" id="JALPRX010000007">
    <property type="protein sequence ID" value="MCK8783174.1"/>
    <property type="molecule type" value="Genomic_DNA"/>
</dbReference>
<sequence>MLAPGLRFSEAGGAPRTAARHAARNARRRRGGHRDSQQRAQRAPRAEMAAMNADFVDMPVAYADSVKRVHVASRDANR</sequence>
<feature type="compositionally biased region" description="Basic residues" evidence="1">
    <location>
        <begin position="18"/>
        <end position="32"/>
    </location>
</feature>
<evidence type="ECO:0000313" key="3">
    <source>
        <dbReference type="Proteomes" id="UP001139516"/>
    </source>
</evidence>
<dbReference type="AlphaFoldDB" id="A0A9X1Y3C6"/>